<dbReference type="OrthoDB" id="337240at2157"/>
<proteinExistence type="predicted"/>
<geneLocation type="plasmid" evidence="2">
    <name>unnamed3</name>
</geneLocation>
<dbReference type="PANTHER" id="PTHR39967">
    <property type="match status" value="1"/>
</dbReference>
<name>A0A2I8VRR4_9EURY</name>
<evidence type="ECO:0000313" key="3">
    <source>
        <dbReference type="Proteomes" id="UP000236584"/>
    </source>
</evidence>
<keyword evidence="2" id="KW-0614">Plasmid</keyword>
<dbReference type="InterPro" id="IPR012337">
    <property type="entry name" value="RNaseH-like_sf"/>
</dbReference>
<dbReference type="Pfam" id="PF13610">
    <property type="entry name" value="DDE_Tnp_IS240"/>
    <property type="match status" value="1"/>
</dbReference>
<sequence length="203" mass="24299">MLDRMVEKARQQEVFSREDTPTERRVLAAFLYHAGLSYRRIEPFVDRSYEAIRQWFHRLKHLFEPDCQPRQEVAVDETKIEIDGEEYYVWAAVDCETLEVLAVDVSPGRSSLDALLFLKEVLKQCRGRPLVRADRGPWYDWPLERLDCDYERETWGNRSLIEAWFGLFKYRTRRFWHRFPYRSTASSTRSWLRAFAALHNASL</sequence>
<dbReference type="RefSeq" id="WP_103428223.1">
    <property type="nucleotide sequence ID" value="NZ_CP026312.1"/>
</dbReference>
<evidence type="ECO:0000313" key="2">
    <source>
        <dbReference type="EMBL" id="AUV84544.1"/>
    </source>
</evidence>
<reference evidence="2 3" key="1">
    <citation type="submission" date="2018-01" db="EMBL/GenBank/DDBJ databases">
        <title>Complete genome sequence of Salinigranum rubrum GX10T, an extremely halophilic archaeon isolated from a marine solar saltern.</title>
        <authorList>
            <person name="Han S."/>
        </authorList>
    </citation>
    <scope>NUCLEOTIDE SEQUENCE [LARGE SCALE GENOMIC DNA]</scope>
    <source>
        <strain evidence="2 3">GX10</strain>
        <plasmid evidence="3">Plasmid unnamed3</plasmid>
    </source>
</reference>
<keyword evidence="3" id="KW-1185">Reference proteome</keyword>
<dbReference type="EMBL" id="CP026312">
    <property type="protein sequence ID" value="AUV84544.1"/>
    <property type="molecule type" value="Genomic_DNA"/>
</dbReference>
<organism evidence="2 3">
    <name type="scientific">Salinigranum rubrum</name>
    <dbReference type="NCBI Taxonomy" id="755307"/>
    <lineage>
        <taxon>Archaea</taxon>
        <taxon>Methanobacteriati</taxon>
        <taxon>Methanobacteriota</taxon>
        <taxon>Stenosarchaea group</taxon>
        <taxon>Halobacteria</taxon>
        <taxon>Halobacteriales</taxon>
        <taxon>Haloferacaceae</taxon>
        <taxon>Salinigranum</taxon>
    </lineage>
</organism>
<dbReference type="SUPFAM" id="SSF53098">
    <property type="entry name" value="Ribonuclease H-like"/>
    <property type="match status" value="1"/>
</dbReference>
<gene>
    <name evidence="2" type="ORF">C2R22_23695</name>
</gene>
<evidence type="ECO:0000259" key="1">
    <source>
        <dbReference type="Pfam" id="PF13610"/>
    </source>
</evidence>
<protein>
    <submittedName>
        <fullName evidence="2">IS6 family transposase</fullName>
    </submittedName>
</protein>
<dbReference type="AlphaFoldDB" id="A0A2I8VRR4"/>
<dbReference type="PANTHER" id="PTHR39967:SF1">
    <property type="entry name" value="ISH14-TYPE TRANSPOSASE HSIRS44"/>
    <property type="match status" value="1"/>
</dbReference>
<dbReference type="Proteomes" id="UP000236584">
    <property type="component" value="Plasmid unnamed3"/>
</dbReference>
<feature type="domain" description="DDE" evidence="1">
    <location>
        <begin position="72"/>
        <end position="134"/>
    </location>
</feature>
<accession>A0A2I8VRR4</accession>
<dbReference type="InterPro" id="IPR032874">
    <property type="entry name" value="DDE_dom"/>
</dbReference>
<dbReference type="GeneID" id="35595165"/>
<dbReference type="KEGG" id="srub:C2R22_23695"/>